<feature type="signal peptide" evidence="1">
    <location>
        <begin position="1"/>
        <end position="25"/>
    </location>
</feature>
<dbReference type="PaxDb" id="435591-BDI_3564"/>
<evidence type="ECO:0000313" key="4">
    <source>
        <dbReference type="Proteomes" id="UP000000566"/>
    </source>
</evidence>
<sequence>MMSVRKWMFAGALLLAAGLSSLGFAQKPGLKFNPDKKFKIVQFTDLHVKWQDPRSDIAFERMNQVLDDEKPDLVIFTGDIIYSKPALENMRNVLKKVSDRKIPFSIVFGNHDNEQGATKEELLKVAESLPYSLTADEVPEISGVGNYALTVRSSDGKKDAFVLYCIDSNTYSTIKGVKGYDYIKRDQIDWYCKKSAEFTRNNGGEPVPSLAFFHIALPEFNQAASDENAQLYGIRREKACAPALNSGLFTAIKENGDVMGIFVGHDHDDDYAVCWYDVLLAYGRFTGGPTEYIHIPNGARVIELNEGARTFKTWIRTKAGVEQLTTYPDSFVKE</sequence>
<evidence type="ECO:0000313" key="3">
    <source>
        <dbReference type="EMBL" id="ABR45262.1"/>
    </source>
</evidence>
<feature type="chain" id="PRO_5002695638" evidence="1">
    <location>
        <begin position="26"/>
        <end position="334"/>
    </location>
</feature>
<evidence type="ECO:0000256" key="1">
    <source>
        <dbReference type="SAM" id="SignalP"/>
    </source>
</evidence>
<dbReference type="InterPro" id="IPR029052">
    <property type="entry name" value="Metallo-depent_PP-like"/>
</dbReference>
<protein>
    <submittedName>
        <fullName evidence="3">Putative phosphohydrolase</fullName>
    </submittedName>
</protein>
<accession>A6LHU8</accession>
<dbReference type="PIRSF" id="PIRSF030250">
    <property type="entry name" value="Ptase_At2g46880"/>
    <property type="match status" value="1"/>
</dbReference>
<feature type="domain" description="Calcineurin-like phosphoesterase" evidence="2">
    <location>
        <begin position="38"/>
        <end position="268"/>
    </location>
</feature>
<dbReference type="KEGG" id="pdi:BDI_3564"/>
<organism evidence="3 4">
    <name type="scientific">Parabacteroides distasonis (strain ATCC 8503 / DSM 20701 / CIP 104284 / JCM 5825 / NCTC 11152)</name>
    <dbReference type="NCBI Taxonomy" id="435591"/>
    <lineage>
        <taxon>Bacteria</taxon>
        <taxon>Pseudomonadati</taxon>
        <taxon>Bacteroidota</taxon>
        <taxon>Bacteroidia</taxon>
        <taxon>Bacteroidales</taxon>
        <taxon>Tannerellaceae</taxon>
        <taxon>Parabacteroides</taxon>
    </lineage>
</organism>
<dbReference type="eggNOG" id="COG1409">
    <property type="taxonomic scope" value="Bacteria"/>
</dbReference>
<keyword evidence="4" id="KW-1185">Reference proteome</keyword>
<dbReference type="SUPFAM" id="SSF56300">
    <property type="entry name" value="Metallo-dependent phosphatases"/>
    <property type="match status" value="1"/>
</dbReference>
<dbReference type="AlphaFoldDB" id="A6LHU8"/>
<dbReference type="GO" id="GO:0005737">
    <property type="term" value="C:cytoplasm"/>
    <property type="evidence" value="ECO:0007669"/>
    <property type="project" value="TreeGrafter"/>
</dbReference>
<dbReference type="CDD" id="cd07383">
    <property type="entry name" value="MPP_Dcr2"/>
    <property type="match status" value="1"/>
</dbReference>
<dbReference type="EMBL" id="CP000140">
    <property type="protein sequence ID" value="ABR45262.1"/>
    <property type="molecule type" value="Genomic_DNA"/>
</dbReference>
<dbReference type="Pfam" id="PF00149">
    <property type="entry name" value="Metallophos"/>
    <property type="match status" value="1"/>
</dbReference>
<gene>
    <name evidence="3" type="ordered locus">BDI_3564</name>
</gene>
<dbReference type="PANTHER" id="PTHR32440">
    <property type="entry name" value="PHOSPHATASE DCR2-RELATED-RELATED"/>
    <property type="match status" value="1"/>
</dbReference>
<dbReference type="Gene3D" id="3.60.21.10">
    <property type="match status" value="1"/>
</dbReference>
<keyword evidence="3" id="KW-0378">Hydrolase</keyword>
<dbReference type="InterPro" id="IPR004843">
    <property type="entry name" value="Calcineurin-like_PHP"/>
</dbReference>
<dbReference type="HOGENOM" id="CLU_019692_0_1_10"/>
<dbReference type="GO" id="GO:0016788">
    <property type="term" value="F:hydrolase activity, acting on ester bonds"/>
    <property type="evidence" value="ECO:0007669"/>
    <property type="project" value="TreeGrafter"/>
</dbReference>
<dbReference type="PANTHER" id="PTHR32440:SF11">
    <property type="entry name" value="METALLOPHOSPHOESTERASE DOMAIN-CONTAINING PROTEIN"/>
    <property type="match status" value="1"/>
</dbReference>
<evidence type="ECO:0000259" key="2">
    <source>
        <dbReference type="Pfam" id="PF00149"/>
    </source>
</evidence>
<keyword evidence="1" id="KW-0732">Signal</keyword>
<name>A6LHU8_PARD8</name>
<dbReference type="STRING" id="435591.BDI_3564"/>
<proteinExistence type="predicted"/>
<reference evidence="3 4" key="1">
    <citation type="journal article" date="2007" name="PLoS Biol.">
        <title>Evolution of symbiotic bacteria in the distal human intestine.</title>
        <authorList>
            <person name="Xu J."/>
            <person name="Mahowald M.A."/>
            <person name="Ley R.E."/>
            <person name="Lozupone C.A."/>
            <person name="Hamady M."/>
            <person name="Martens E.C."/>
            <person name="Henrissat B."/>
            <person name="Coutinho P.M."/>
            <person name="Minx P."/>
            <person name="Latreille P."/>
            <person name="Cordum H."/>
            <person name="Van Brunt A."/>
            <person name="Kim K."/>
            <person name="Fulton R.S."/>
            <person name="Fulton L.A."/>
            <person name="Clifton S.W."/>
            <person name="Wilson R.K."/>
            <person name="Knight R.D."/>
            <person name="Gordon J.I."/>
        </authorList>
    </citation>
    <scope>NUCLEOTIDE SEQUENCE [LARGE SCALE GENOMIC DNA]</scope>
    <source>
        <strain evidence="4">ATCC 8503 / DSM 20701 / CIP 104284 / JCM 5825 / NCTC 11152</strain>
    </source>
</reference>
<dbReference type="Proteomes" id="UP000000566">
    <property type="component" value="Chromosome"/>
</dbReference>
<dbReference type="InterPro" id="IPR011230">
    <property type="entry name" value="PAP14/16/28/29"/>
</dbReference>